<dbReference type="InterPro" id="IPR027417">
    <property type="entry name" value="P-loop_NTPase"/>
</dbReference>
<comment type="pathway">
    <text evidence="2 7">Sulfur metabolism; hydrogen sulfide biosynthesis; sulfite from sulfate: step 2/3.</text>
</comment>
<dbReference type="GO" id="GO:0004020">
    <property type="term" value="F:adenylylsulfate kinase activity"/>
    <property type="evidence" value="ECO:0007669"/>
    <property type="project" value="UniProtKB-EC"/>
</dbReference>
<evidence type="ECO:0000256" key="6">
    <source>
        <dbReference type="ARBA" id="ARBA00022840"/>
    </source>
</evidence>
<dbReference type="GO" id="GO:0005737">
    <property type="term" value="C:cytoplasm"/>
    <property type="evidence" value="ECO:0007669"/>
    <property type="project" value="TreeGrafter"/>
</dbReference>
<dbReference type="SUPFAM" id="SSF52540">
    <property type="entry name" value="P-loop containing nucleoside triphosphate hydrolases"/>
    <property type="match status" value="1"/>
</dbReference>
<feature type="domain" description="APS kinase" evidence="8">
    <location>
        <begin position="1"/>
        <end position="111"/>
    </location>
</feature>
<dbReference type="PATRIC" id="fig|698738.3.peg.772"/>
<dbReference type="AlphaFoldDB" id="R4YK98"/>
<sequence>MRNGLCKDLSFSKEDREENIRRIGQVAHQMVQTDFIVVCAFISPFRDSRDKVRALFQKGQFIEVFVDTPLELCEERDVKGLYKKARAGEVKEFTGIDSPYEKPLQPEVCIKSNNNLTVKESAKLIINYLEKR</sequence>
<dbReference type="GO" id="GO:0005524">
    <property type="term" value="F:ATP binding"/>
    <property type="evidence" value="ECO:0007669"/>
    <property type="project" value="UniProtKB-KW"/>
</dbReference>
<evidence type="ECO:0000256" key="7">
    <source>
        <dbReference type="RuleBase" id="RU004347"/>
    </source>
</evidence>
<accession>R4YK98</accession>
<dbReference type="GO" id="GO:0004781">
    <property type="term" value="F:sulfate adenylyltransferase (ATP) activity"/>
    <property type="evidence" value="ECO:0007669"/>
    <property type="project" value="TreeGrafter"/>
</dbReference>
<dbReference type="Pfam" id="PF01583">
    <property type="entry name" value="APS_kinase"/>
    <property type="match status" value="1"/>
</dbReference>
<evidence type="ECO:0000256" key="3">
    <source>
        <dbReference type="ARBA" id="ARBA00012121"/>
    </source>
</evidence>
<comment type="similarity">
    <text evidence="7">Belongs to the APS kinase family.</text>
</comment>
<dbReference type="GO" id="GO:0019379">
    <property type="term" value="P:sulfate assimilation, phosphoadenylyl sulfate reduction by phosphoadenylyl-sulfate reductase (thioredoxin)"/>
    <property type="evidence" value="ECO:0007669"/>
    <property type="project" value="TreeGrafter"/>
</dbReference>
<comment type="catalytic activity">
    <reaction evidence="1 7">
        <text>adenosine 5'-phosphosulfate + ATP = 3'-phosphoadenylyl sulfate + ADP + H(+)</text>
        <dbReference type="Rhea" id="RHEA:24152"/>
        <dbReference type="ChEBI" id="CHEBI:15378"/>
        <dbReference type="ChEBI" id="CHEBI:30616"/>
        <dbReference type="ChEBI" id="CHEBI:58243"/>
        <dbReference type="ChEBI" id="CHEBI:58339"/>
        <dbReference type="ChEBI" id="CHEBI:456216"/>
        <dbReference type="EC" id="2.7.1.25"/>
    </reaction>
</comment>
<keyword evidence="9" id="KW-0548">Nucleotidyltransferase</keyword>
<dbReference type="Gene3D" id="3.40.50.300">
    <property type="entry name" value="P-loop containing nucleotide triphosphate hydrolases"/>
    <property type="match status" value="1"/>
</dbReference>
<dbReference type="PANTHER" id="PTHR42700">
    <property type="entry name" value="SULFATE ADENYLYLTRANSFERASE"/>
    <property type="match status" value="1"/>
</dbReference>
<dbReference type="PANTHER" id="PTHR42700:SF3">
    <property type="entry name" value="BIFUNCTIONAL SAT_APS KINASE-RELATED"/>
    <property type="match status" value="1"/>
</dbReference>
<dbReference type="InterPro" id="IPR002891">
    <property type="entry name" value="APS"/>
</dbReference>
<dbReference type="HOGENOM" id="CLU_046932_2_2_6"/>
<dbReference type="InterPro" id="IPR050512">
    <property type="entry name" value="Sulf_AdTrans/APS_kinase"/>
</dbReference>
<organism evidence="9 10">
    <name type="scientific">Oleispira antarctica RB-8</name>
    <dbReference type="NCBI Taxonomy" id="698738"/>
    <lineage>
        <taxon>Bacteria</taxon>
        <taxon>Pseudomonadati</taxon>
        <taxon>Pseudomonadota</taxon>
        <taxon>Gammaproteobacteria</taxon>
        <taxon>Oceanospirillales</taxon>
        <taxon>Oceanospirillaceae</taxon>
        <taxon>Oleispira</taxon>
    </lineage>
</organism>
<dbReference type="Proteomes" id="UP000032749">
    <property type="component" value="Chromosome"/>
</dbReference>
<keyword evidence="5 7" id="KW-0547">Nucleotide-binding</keyword>
<keyword evidence="7 9" id="KW-0418">Kinase</keyword>
<evidence type="ECO:0000256" key="5">
    <source>
        <dbReference type="ARBA" id="ARBA00022741"/>
    </source>
</evidence>
<reference evidence="9 10" key="1">
    <citation type="journal article" date="2013" name="Nat. Commun.">
        <title>Genome sequence and functional genomic analysis of the oil-degrading bacterium Oleispira antarctica.</title>
        <authorList>
            <person name="Kube M."/>
            <person name="Chernikova T.N."/>
            <person name="Al-Ramahi Y."/>
            <person name="Beloqui A."/>
            <person name="Lopez-Cortez N."/>
            <person name="Guazzaroni M.E."/>
            <person name="Heipieper H.J."/>
            <person name="Klages S."/>
            <person name="Kotsyurbenko O.R."/>
            <person name="Langer I."/>
            <person name="Nechitaylo T.Y."/>
            <person name="Lunsdorf H."/>
            <person name="Fernandez M."/>
            <person name="Juarez S."/>
            <person name="Ciordia S."/>
            <person name="Singer A."/>
            <person name="Kagan O."/>
            <person name="Egorova O."/>
            <person name="Petit P.A."/>
            <person name="Stogios P."/>
            <person name="Kim Y."/>
            <person name="Tchigvintsev A."/>
            <person name="Flick R."/>
            <person name="Denaro R."/>
            <person name="Genovese M."/>
            <person name="Albar J.P."/>
            <person name="Reva O.N."/>
            <person name="Martinez-Gomariz M."/>
            <person name="Tran H."/>
            <person name="Ferrer M."/>
            <person name="Savchenko A."/>
            <person name="Yakunin A.F."/>
            <person name="Yakimov M.M."/>
            <person name="Golyshina O.V."/>
            <person name="Reinhardt R."/>
            <person name="Golyshin P.N."/>
        </authorList>
    </citation>
    <scope>NUCLEOTIDE SEQUENCE [LARGE SCALE GENOMIC DNA]</scope>
</reference>
<evidence type="ECO:0000259" key="8">
    <source>
        <dbReference type="Pfam" id="PF01583"/>
    </source>
</evidence>
<dbReference type="UniPathway" id="UPA00140">
    <property type="reaction ID" value="UER00205"/>
</dbReference>
<keyword evidence="4 7" id="KW-0808">Transferase</keyword>
<dbReference type="GO" id="GO:0070814">
    <property type="term" value="P:hydrogen sulfide biosynthetic process"/>
    <property type="evidence" value="ECO:0007669"/>
    <property type="project" value="UniProtKB-UniPathway"/>
</dbReference>
<evidence type="ECO:0000313" key="10">
    <source>
        <dbReference type="Proteomes" id="UP000032749"/>
    </source>
</evidence>
<comment type="function">
    <text evidence="7">Catalyzes the synthesis of activated sulfate.</text>
</comment>
<evidence type="ECO:0000256" key="1">
    <source>
        <dbReference type="ARBA" id="ARBA00001823"/>
    </source>
</evidence>
<proteinExistence type="inferred from homology"/>
<dbReference type="NCBIfam" id="TIGR00455">
    <property type="entry name" value="apsK"/>
    <property type="match status" value="1"/>
</dbReference>
<dbReference type="NCBIfam" id="NF003013">
    <property type="entry name" value="PRK03846.1"/>
    <property type="match status" value="1"/>
</dbReference>
<evidence type="ECO:0000313" key="9">
    <source>
        <dbReference type="EMBL" id="CCK74921.1"/>
    </source>
</evidence>
<dbReference type="GO" id="GO:0010134">
    <property type="term" value="P:sulfate assimilation via adenylyl sulfate reduction"/>
    <property type="evidence" value="ECO:0007669"/>
    <property type="project" value="TreeGrafter"/>
</dbReference>
<keyword evidence="10" id="KW-1185">Reference proteome</keyword>
<name>R4YK98_OLEAN</name>
<keyword evidence="6 7" id="KW-0067">ATP-binding</keyword>
<dbReference type="EC" id="2.7.1.25" evidence="3 7"/>
<dbReference type="STRING" id="698738.OLEAN_C07450"/>
<gene>
    <name evidence="9" type="primary">cysC</name>
    <name evidence="9" type="ORF">OLEAN_C07450</name>
</gene>
<evidence type="ECO:0000256" key="2">
    <source>
        <dbReference type="ARBA" id="ARBA00004806"/>
    </source>
</evidence>
<dbReference type="EMBL" id="FO203512">
    <property type="protein sequence ID" value="CCK74921.1"/>
    <property type="molecule type" value="Genomic_DNA"/>
</dbReference>
<dbReference type="CDD" id="cd02027">
    <property type="entry name" value="APSK"/>
    <property type="match status" value="1"/>
</dbReference>
<dbReference type="InterPro" id="IPR059117">
    <property type="entry name" value="APS_kinase_dom"/>
</dbReference>
<evidence type="ECO:0000256" key="4">
    <source>
        <dbReference type="ARBA" id="ARBA00022679"/>
    </source>
</evidence>
<dbReference type="KEGG" id="oai:OLEAN_C07450"/>
<protein>
    <recommendedName>
        <fullName evidence="3 7">Adenylyl-sulfate kinase</fullName>
        <ecNumber evidence="3 7">2.7.1.25</ecNumber>
    </recommendedName>
</protein>